<gene>
    <name evidence="2" type="ORF">H1R13_15320</name>
</gene>
<dbReference type="AlphaFoldDB" id="A0A7X1HZZ5"/>
<dbReference type="InterPro" id="IPR047659">
    <property type="entry name" value="T7SS_assoc"/>
</dbReference>
<dbReference type="Proteomes" id="UP000517694">
    <property type="component" value="Unassembled WGS sequence"/>
</dbReference>
<dbReference type="EMBL" id="JACMHY010000005">
    <property type="protein sequence ID" value="MBC2866307.1"/>
    <property type="molecule type" value="Genomic_DNA"/>
</dbReference>
<evidence type="ECO:0000313" key="3">
    <source>
        <dbReference type="Proteomes" id="UP000517694"/>
    </source>
</evidence>
<dbReference type="OrthoDB" id="5164467at2"/>
<keyword evidence="3" id="KW-1185">Reference proteome</keyword>
<feature type="compositionally biased region" description="Basic and acidic residues" evidence="1">
    <location>
        <begin position="260"/>
        <end position="273"/>
    </location>
</feature>
<feature type="compositionally biased region" description="Low complexity" evidence="1">
    <location>
        <begin position="243"/>
        <end position="259"/>
    </location>
</feature>
<evidence type="ECO:0000256" key="1">
    <source>
        <dbReference type="SAM" id="MobiDB-lite"/>
    </source>
</evidence>
<feature type="region of interest" description="Disordered" evidence="1">
    <location>
        <begin position="243"/>
        <end position="302"/>
    </location>
</feature>
<comment type="caution">
    <text evidence="2">The sequence shown here is derived from an EMBL/GenBank/DDBJ whole genome shotgun (WGS) entry which is preliminary data.</text>
</comment>
<feature type="compositionally biased region" description="Polar residues" evidence="1">
    <location>
        <begin position="279"/>
        <end position="302"/>
    </location>
</feature>
<protein>
    <submittedName>
        <fullName evidence="2">Type VII secretion system-associated protein</fullName>
    </submittedName>
</protein>
<evidence type="ECO:0000313" key="2">
    <source>
        <dbReference type="EMBL" id="MBC2866307.1"/>
    </source>
</evidence>
<feature type="region of interest" description="Disordered" evidence="1">
    <location>
        <begin position="1"/>
        <end position="63"/>
    </location>
</feature>
<organism evidence="2 3">
    <name type="scientific">Streptomyces mexicanus</name>
    <dbReference type="NCBI Taxonomy" id="178566"/>
    <lineage>
        <taxon>Bacteria</taxon>
        <taxon>Bacillati</taxon>
        <taxon>Actinomycetota</taxon>
        <taxon>Actinomycetes</taxon>
        <taxon>Kitasatosporales</taxon>
        <taxon>Streptomycetaceae</taxon>
        <taxon>Streptomyces</taxon>
    </lineage>
</organism>
<name>A0A7X1HZZ5_9ACTN</name>
<dbReference type="NCBIfam" id="NF033532">
    <property type="entry name" value="lone7para_assoc"/>
    <property type="match status" value="1"/>
</dbReference>
<accession>A0A7X1HZZ5</accession>
<reference evidence="2 3" key="1">
    <citation type="submission" date="2020-08" db="EMBL/GenBank/DDBJ databases">
        <title>Whole-Genome Sequence of French Clinical Streptomyces mexicanus Strain Q0842.</title>
        <authorList>
            <person name="Boxberger M."/>
            <person name="La Scola B."/>
        </authorList>
    </citation>
    <scope>NUCLEOTIDE SEQUENCE [LARGE SCALE GENOMIC DNA]</scope>
    <source>
        <strain evidence="2 3">Marseille-Q0842</strain>
    </source>
</reference>
<proteinExistence type="predicted"/>
<feature type="compositionally biased region" description="Polar residues" evidence="1">
    <location>
        <begin position="19"/>
        <end position="38"/>
    </location>
</feature>
<sequence>MRPGDERAGPSPDPAPLTGASTDVPRTSARPSPASTTPRADGAAGVSGTARTASAVPPLHLPGDLPEIPDSVREAALSAPGHWLGVIDPEWPGDRPPANWAVVGEWRADEKGVIREYRANPAYRPSARVLGWPEPTDPVDAAAQRAATGYGSPDEALAALAVADVSVVRGTDGRPLTAAGADGAPVVLAFTSPTHQFMSPTLIHDTLPAGELARRLRGSGAVLMVNAAAAAPLVVPVDSLPDPTSVPEAATTGGQAAEGVADRSEQTVDRAAEPESGGPTMSSGAAGSPGQATWPQTAGRTP</sequence>